<protein>
    <submittedName>
        <fullName evidence="2">Uncharacterized protein</fullName>
    </submittedName>
</protein>
<dbReference type="AlphaFoldDB" id="A0A6N6NQW6"/>
<organism evidence="2 3">
    <name type="scientific">Ellagibacter isourolithinifaciens</name>
    <dbReference type="NCBI Taxonomy" id="2137581"/>
    <lineage>
        <taxon>Bacteria</taxon>
        <taxon>Bacillati</taxon>
        <taxon>Actinomycetota</taxon>
        <taxon>Coriobacteriia</taxon>
        <taxon>Eggerthellales</taxon>
        <taxon>Eggerthellaceae</taxon>
        <taxon>Ellagibacter</taxon>
    </lineage>
</organism>
<dbReference type="RefSeq" id="WP_158050017.1">
    <property type="nucleotide sequence ID" value="NZ_WAJR01000021.1"/>
</dbReference>
<dbReference type="OrthoDB" id="4923806at2"/>
<dbReference type="Proteomes" id="UP000468668">
    <property type="component" value="Unassembled WGS sequence"/>
</dbReference>
<dbReference type="GeneID" id="98658366"/>
<keyword evidence="1" id="KW-0812">Transmembrane</keyword>
<feature type="transmembrane region" description="Helical" evidence="1">
    <location>
        <begin position="71"/>
        <end position="91"/>
    </location>
</feature>
<gene>
    <name evidence="2" type="ORF">F8C90_08095</name>
</gene>
<feature type="transmembrane region" description="Helical" evidence="1">
    <location>
        <begin position="122"/>
        <end position="142"/>
    </location>
</feature>
<evidence type="ECO:0000313" key="2">
    <source>
        <dbReference type="EMBL" id="KAB1638781.1"/>
    </source>
</evidence>
<name>A0A6N6NQW6_9ACTN</name>
<reference evidence="2 3" key="1">
    <citation type="submission" date="2019-09" db="EMBL/GenBank/DDBJ databases">
        <title>Whole genome shotgun sequencing (WGS) of Ellagibacter isourolithinifaciens DSM 104140(T) and Adlercreutzia muris DSM 29508(T).</title>
        <authorList>
            <person name="Stoll D.A."/>
            <person name="Danylec N."/>
            <person name="Huch M."/>
        </authorList>
    </citation>
    <scope>NUCLEOTIDE SEQUENCE [LARGE SCALE GENOMIC DNA]</scope>
    <source>
        <strain evidence="2 3">DSM 104140</strain>
    </source>
</reference>
<dbReference type="EMBL" id="WAJR01000021">
    <property type="protein sequence ID" value="KAB1638781.1"/>
    <property type="molecule type" value="Genomic_DNA"/>
</dbReference>
<evidence type="ECO:0000256" key="1">
    <source>
        <dbReference type="SAM" id="Phobius"/>
    </source>
</evidence>
<proteinExistence type="predicted"/>
<accession>A0A6N6NQW6</accession>
<comment type="caution">
    <text evidence="2">The sequence shown here is derived from an EMBL/GenBank/DDBJ whole genome shotgun (WGS) entry which is preliminary data.</text>
</comment>
<sequence>MSRIEDMGASGVVKLAAKKTLNNYLDGTFWWKGEGKFYIEVMGGNDEIYDFYNIGHEKNCIAGSSENATPFFVIAQGVWIFVLVGSCLGALNRRPSSGVAVAYLVILAVSLFLAVFECRARYLFLFTPFFTLVGSLGWQTTIHWINGRRHARGGVPIVLSRGIRPFGGRFWQC</sequence>
<keyword evidence="3" id="KW-1185">Reference proteome</keyword>
<keyword evidence="1" id="KW-1133">Transmembrane helix</keyword>
<evidence type="ECO:0000313" key="3">
    <source>
        <dbReference type="Proteomes" id="UP000468668"/>
    </source>
</evidence>
<keyword evidence="1" id="KW-0472">Membrane</keyword>
<feature type="transmembrane region" description="Helical" evidence="1">
    <location>
        <begin position="98"/>
        <end position="116"/>
    </location>
</feature>